<dbReference type="AlphaFoldDB" id="A0A7J8J6I8"/>
<proteinExistence type="predicted"/>
<feature type="compositionally biased region" description="Low complexity" evidence="1">
    <location>
        <begin position="233"/>
        <end position="248"/>
    </location>
</feature>
<dbReference type="PANTHER" id="PTHR22467">
    <property type="entry name" value="EZH INHIBITORY PROTEIN-RELATED"/>
    <property type="match status" value="1"/>
</dbReference>
<evidence type="ECO:0000313" key="2">
    <source>
        <dbReference type="EMBL" id="KAF6492467.1"/>
    </source>
</evidence>
<reference evidence="2 3" key="1">
    <citation type="journal article" date="2020" name="Nature">
        <title>Six reference-quality genomes reveal evolution of bat adaptations.</title>
        <authorList>
            <person name="Jebb D."/>
            <person name="Huang Z."/>
            <person name="Pippel M."/>
            <person name="Hughes G.M."/>
            <person name="Lavrichenko K."/>
            <person name="Devanna P."/>
            <person name="Winkler S."/>
            <person name="Jermiin L.S."/>
            <person name="Skirmuntt E.C."/>
            <person name="Katzourakis A."/>
            <person name="Burkitt-Gray L."/>
            <person name="Ray D.A."/>
            <person name="Sullivan K.A.M."/>
            <person name="Roscito J.G."/>
            <person name="Kirilenko B.M."/>
            <person name="Davalos L.M."/>
            <person name="Corthals A.P."/>
            <person name="Power M.L."/>
            <person name="Jones G."/>
            <person name="Ransome R.D."/>
            <person name="Dechmann D.K.N."/>
            <person name="Locatelli A.G."/>
            <person name="Puechmaille S.J."/>
            <person name="Fedrigo O."/>
            <person name="Jarvis E.D."/>
            <person name="Hiller M."/>
            <person name="Vernes S.C."/>
            <person name="Myers E.W."/>
            <person name="Teeling E.C."/>
        </authorList>
    </citation>
    <scope>NUCLEOTIDE SEQUENCE [LARGE SCALE GENOMIC DNA]</scope>
    <source>
        <strain evidence="2">MMolMol1</strain>
        <tissue evidence="2">Muscle</tissue>
    </source>
</reference>
<evidence type="ECO:0000256" key="1">
    <source>
        <dbReference type="SAM" id="MobiDB-lite"/>
    </source>
</evidence>
<feature type="compositionally biased region" description="Low complexity" evidence="1">
    <location>
        <begin position="277"/>
        <end position="302"/>
    </location>
</feature>
<feature type="compositionally biased region" description="Basic and acidic residues" evidence="1">
    <location>
        <begin position="40"/>
        <end position="55"/>
    </location>
</feature>
<comment type="caution">
    <text evidence="2">The sequence shown here is derived from an EMBL/GenBank/DDBJ whole genome shotgun (WGS) entry which is preliminary data.</text>
</comment>
<accession>A0A7J8J6I8</accession>
<dbReference type="InterPro" id="IPR052882">
    <property type="entry name" value="EZH_Inhibitor"/>
</dbReference>
<protein>
    <submittedName>
        <fullName evidence="2">Uncharacterized protein</fullName>
    </submittedName>
</protein>
<gene>
    <name evidence="2" type="ORF">HJG59_009668</name>
</gene>
<organism evidence="2 3">
    <name type="scientific">Molossus molossus</name>
    <name type="common">Pallas' mastiff bat</name>
    <name type="synonym">Vespertilio molossus</name>
    <dbReference type="NCBI Taxonomy" id="27622"/>
    <lineage>
        <taxon>Eukaryota</taxon>
        <taxon>Metazoa</taxon>
        <taxon>Chordata</taxon>
        <taxon>Craniata</taxon>
        <taxon>Vertebrata</taxon>
        <taxon>Euteleostomi</taxon>
        <taxon>Mammalia</taxon>
        <taxon>Eutheria</taxon>
        <taxon>Laurasiatheria</taxon>
        <taxon>Chiroptera</taxon>
        <taxon>Yangochiroptera</taxon>
        <taxon>Molossidae</taxon>
        <taxon>Molossus</taxon>
    </lineage>
</organism>
<evidence type="ECO:0000313" key="3">
    <source>
        <dbReference type="Proteomes" id="UP000550707"/>
    </source>
</evidence>
<name>A0A7J8J6I8_MOLMO</name>
<sequence length="346" mass="35889">MAVPAPFSCRSEDPGPPLSPRAQESRPPEFQGGPSPLTELSHEAPDRPRSPDQRGRGSRLPQGKSMGRGPGLRASDPPPPGVQDSGRGQQCHSLKRAAQGQLLTGPCLFPEAPESPRSLPLPPSSPRARPSSRRQAPRASPGSRASQPGPHLRSQALPSAPGPALRSRTTLRSPAVRLPLSARDPARGRHTAGRARFDVSNQASGSGIVLLSHPPLPGPGRCRHRSRSRCPGRRSQASRSSSALQCSAVEPGSATHSSASGPSPALQPLSDPVSPASSSSSTTTAGFVSKSRPSGRRSTPGSCPSPPGPADQSSSSSPDAEAPSLPSQQRWHAVRMRASSPSPPEL</sequence>
<feature type="compositionally biased region" description="Basic residues" evidence="1">
    <location>
        <begin position="221"/>
        <end position="232"/>
    </location>
</feature>
<dbReference type="GO" id="GO:0005634">
    <property type="term" value="C:nucleus"/>
    <property type="evidence" value="ECO:0007669"/>
    <property type="project" value="TreeGrafter"/>
</dbReference>
<dbReference type="Proteomes" id="UP000550707">
    <property type="component" value="Unassembled WGS sequence"/>
</dbReference>
<keyword evidence="3" id="KW-1185">Reference proteome</keyword>
<feature type="compositionally biased region" description="Low complexity" evidence="1">
    <location>
        <begin position="137"/>
        <end position="148"/>
    </location>
</feature>
<dbReference type="PANTHER" id="PTHR22467:SF1">
    <property type="entry name" value="EZH INHIBITORY PROTEIN"/>
    <property type="match status" value="1"/>
</dbReference>
<dbReference type="EMBL" id="JACASF010000002">
    <property type="protein sequence ID" value="KAF6492467.1"/>
    <property type="molecule type" value="Genomic_DNA"/>
</dbReference>
<feature type="compositionally biased region" description="Low complexity" evidence="1">
    <location>
        <begin position="310"/>
        <end position="327"/>
    </location>
</feature>
<feature type="region of interest" description="Disordered" evidence="1">
    <location>
        <begin position="1"/>
        <end position="346"/>
    </location>
</feature>